<comment type="caution">
    <text evidence="1">The sequence shown here is derived from an EMBL/GenBank/DDBJ whole genome shotgun (WGS) entry which is preliminary data.</text>
</comment>
<evidence type="ECO:0000313" key="1">
    <source>
        <dbReference type="EMBL" id="CAH1207434.1"/>
    </source>
</evidence>
<reference evidence="1" key="1">
    <citation type="submission" date="2022-01" db="EMBL/GenBank/DDBJ databases">
        <authorList>
            <person name="Criscuolo A."/>
        </authorList>
    </citation>
    <scope>NUCLEOTIDE SEQUENCE</scope>
    <source>
        <strain evidence="1">CIP111892</strain>
    </source>
</reference>
<dbReference type="EMBL" id="CAKMMG010000003">
    <property type="protein sequence ID" value="CAH1207434.1"/>
    <property type="molecule type" value="Genomic_DNA"/>
</dbReference>
<evidence type="ECO:0000313" key="2">
    <source>
        <dbReference type="Proteomes" id="UP000838324"/>
    </source>
</evidence>
<keyword evidence="2" id="KW-1185">Reference proteome</keyword>
<gene>
    <name evidence="1" type="ORF">PAECIP111892_02892</name>
</gene>
<sequence length="56" mass="6171">MPWCLLLDGKPIGGTVTVVDLNGDGMFSLPSGKPLQSRSGKSFEAWQRDWLDRYSG</sequence>
<dbReference type="RefSeq" id="WP_236334195.1">
    <property type="nucleotide sequence ID" value="NZ_CAKMMG010000003.1"/>
</dbReference>
<protein>
    <submittedName>
        <fullName evidence="1">Uncharacterized protein</fullName>
    </submittedName>
</protein>
<organism evidence="1 2">
    <name type="scientific">Paenibacillus auburnensis</name>
    <dbReference type="NCBI Taxonomy" id="2905649"/>
    <lineage>
        <taxon>Bacteria</taxon>
        <taxon>Bacillati</taxon>
        <taxon>Bacillota</taxon>
        <taxon>Bacilli</taxon>
        <taxon>Bacillales</taxon>
        <taxon>Paenibacillaceae</taxon>
        <taxon>Paenibacillus</taxon>
    </lineage>
</organism>
<dbReference type="Proteomes" id="UP000838324">
    <property type="component" value="Unassembled WGS sequence"/>
</dbReference>
<name>A0ABM9CB18_9BACL</name>
<proteinExistence type="predicted"/>
<accession>A0ABM9CB18</accession>